<evidence type="ECO:0000313" key="2">
    <source>
        <dbReference type="Proteomes" id="UP000030764"/>
    </source>
</evidence>
<name>A0A085LLU3_9BILA</name>
<gene>
    <name evidence="1" type="ORF">M513_13177</name>
</gene>
<sequence>MKTCCPIPKSYIYKAIQGVYGTPLLSAARQLEHIRVKGALTKGQLTFLLKCTDDGMLLRANELKRTQNLDHNCKKILLAAGMSLLRNETRRHRATWGDYEQFTWAHWISSKDGYTEQSTKHWSSILTLPQKQFA</sequence>
<organism evidence="1 2">
    <name type="scientific">Trichuris suis</name>
    <name type="common">pig whipworm</name>
    <dbReference type="NCBI Taxonomy" id="68888"/>
    <lineage>
        <taxon>Eukaryota</taxon>
        <taxon>Metazoa</taxon>
        <taxon>Ecdysozoa</taxon>
        <taxon>Nematoda</taxon>
        <taxon>Enoplea</taxon>
        <taxon>Dorylaimia</taxon>
        <taxon>Trichinellida</taxon>
        <taxon>Trichuridae</taxon>
        <taxon>Trichuris</taxon>
    </lineage>
</organism>
<dbReference type="AlphaFoldDB" id="A0A085LLU3"/>
<evidence type="ECO:0000313" key="1">
    <source>
        <dbReference type="EMBL" id="KFD45939.1"/>
    </source>
</evidence>
<dbReference type="EMBL" id="KL363408">
    <property type="protein sequence ID" value="KFD45939.1"/>
    <property type="molecule type" value="Genomic_DNA"/>
</dbReference>
<proteinExistence type="predicted"/>
<accession>A0A085LLU3</accession>
<reference evidence="1 2" key="1">
    <citation type="journal article" date="2014" name="Nat. Genet.">
        <title>Genome and transcriptome of the porcine whipworm Trichuris suis.</title>
        <authorList>
            <person name="Jex A.R."/>
            <person name="Nejsum P."/>
            <person name="Schwarz E.M."/>
            <person name="Hu L."/>
            <person name="Young N.D."/>
            <person name="Hall R.S."/>
            <person name="Korhonen P.K."/>
            <person name="Liao S."/>
            <person name="Thamsborg S."/>
            <person name="Xia J."/>
            <person name="Xu P."/>
            <person name="Wang S."/>
            <person name="Scheerlinck J.P."/>
            <person name="Hofmann A."/>
            <person name="Sternberg P.W."/>
            <person name="Wang J."/>
            <person name="Gasser R.B."/>
        </authorList>
    </citation>
    <scope>NUCLEOTIDE SEQUENCE [LARGE SCALE GENOMIC DNA]</scope>
    <source>
        <strain evidence="1">DCEP-RM93M</strain>
    </source>
</reference>
<dbReference type="Proteomes" id="UP000030764">
    <property type="component" value="Unassembled WGS sequence"/>
</dbReference>
<protein>
    <submittedName>
        <fullName evidence="1">Uncharacterized protein</fullName>
    </submittedName>
</protein>
<keyword evidence="2" id="KW-1185">Reference proteome</keyword>